<evidence type="ECO:0000256" key="3">
    <source>
        <dbReference type="ARBA" id="ARBA00022722"/>
    </source>
</evidence>
<dbReference type="CDD" id="cd16962">
    <property type="entry name" value="RuvC"/>
    <property type="match status" value="1"/>
</dbReference>
<evidence type="ECO:0000313" key="15">
    <source>
        <dbReference type="EMBL" id="PIR05002.1"/>
    </source>
</evidence>
<evidence type="ECO:0000256" key="7">
    <source>
        <dbReference type="ARBA" id="ARBA00022801"/>
    </source>
</evidence>
<dbReference type="GO" id="GO:0003677">
    <property type="term" value="F:DNA binding"/>
    <property type="evidence" value="ECO:0007669"/>
    <property type="project" value="UniProtKB-KW"/>
</dbReference>
<dbReference type="GO" id="GO:0048476">
    <property type="term" value="C:Holliday junction resolvase complex"/>
    <property type="evidence" value="ECO:0007669"/>
    <property type="project" value="UniProtKB-UniRule"/>
</dbReference>
<accession>A0A2H0N7X2</accession>
<dbReference type="GO" id="GO:0005737">
    <property type="term" value="C:cytoplasm"/>
    <property type="evidence" value="ECO:0007669"/>
    <property type="project" value="UniProtKB-SubCell"/>
</dbReference>
<dbReference type="AlphaFoldDB" id="A0A2H0N7X2"/>
<feature type="binding site" evidence="13">
    <location>
        <position position="66"/>
    </location>
    <ligand>
        <name>Mg(2+)</name>
        <dbReference type="ChEBI" id="CHEBI:18420"/>
        <label>2</label>
    </ligand>
</feature>
<comment type="catalytic activity">
    <reaction evidence="12 13">
        <text>Endonucleolytic cleavage at a junction such as a reciprocal single-stranded crossover between two homologous DNA duplexes (Holliday junction).</text>
        <dbReference type="EC" id="3.1.21.10"/>
    </reaction>
</comment>
<dbReference type="PANTHER" id="PTHR30194:SF3">
    <property type="entry name" value="CROSSOVER JUNCTION ENDODEOXYRIBONUCLEASE RUVC"/>
    <property type="match status" value="1"/>
</dbReference>
<evidence type="ECO:0000256" key="9">
    <source>
        <dbReference type="ARBA" id="ARBA00023125"/>
    </source>
</evidence>
<dbReference type="GO" id="GO:0008821">
    <property type="term" value="F:crossover junction DNA endonuclease activity"/>
    <property type="evidence" value="ECO:0007669"/>
    <property type="project" value="UniProtKB-UniRule"/>
</dbReference>
<comment type="cofactor">
    <cofactor evidence="13">
        <name>Mg(2+)</name>
        <dbReference type="ChEBI" id="CHEBI:18420"/>
    </cofactor>
    <text evidence="13">Binds 2 Mg(2+) ion per subunit.</text>
</comment>
<dbReference type="PRINTS" id="PR00696">
    <property type="entry name" value="RSOLVASERUVC"/>
</dbReference>
<evidence type="ECO:0000256" key="12">
    <source>
        <dbReference type="ARBA" id="ARBA00029354"/>
    </source>
</evidence>
<dbReference type="GO" id="GO:0000287">
    <property type="term" value="F:magnesium ion binding"/>
    <property type="evidence" value="ECO:0007669"/>
    <property type="project" value="UniProtKB-UniRule"/>
</dbReference>
<keyword evidence="2 13" id="KW-0963">Cytoplasm</keyword>
<feature type="active site" evidence="13">
    <location>
        <position position="66"/>
    </location>
</feature>
<evidence type="ECO:0000313" key="16">
    <source>
        <dbReference type="Proteomes" id="UP000229893"/>
    </source>
</evidence>
<keyword evidence="3 13" id="KW-0540">Nuclease</keyword>
<keyword evidence="6 13" id="KW-0227">DNA damage</keyword>
<keyword evidence="4 13" id="KW-0479">Metal-binding</keyword>
<dbReference type="HAMAP" id="MF_00034">
    <property type="entry name" value="RuvC"/>
    <property type="match status" value="1"/>
</dbReference>
<dbReference type="InterPro" id="IPR012337">
    <property type="entry name" value="RNaseH-like_sf"/>
</dbReference>
<keyword evidence="11 13" id="KW-0234">DNA repair</keyword>
<comment type="caution">
    <text evidence="15">The sequence shown here is derived from an EMBL/GenBank/DDBJ whole genome shotgun (WGS) entry which is preliminary data.</text>
</comment>
<feature type="active site" evidence="13">
    <location>
        <position position="138"/>
    </location>
</feature>
<gene>
    <name evidence="13 15" type="primary">ruvC</name>
    <name evidence="15" type="ORF">COV57_01450</name>
</gene>
<proteinExistence type="inferred from homology"/>
<dbReference type="PANTHER" id="PTHR30194">
    <property type="entry name" value="CROSSOVER JUNCTION ENDODEOXYRIBONUCLEASE RUVC"/>
    <property type="match status" value="1"/>
</dbReference>
<protein>
    <recommendedName>
        <fullName evidence="13 14">Crossover junction endodeoxyribonuclease RuvC</fullName>
        <ecNumber evidence="13 14">3.1.21.10</ecNumber>
    </recommendedName>
    <alternativeName>
        <fullName evidence="13">Holliday junction nuclease RuvC</fullName>
    </alternativeName>
    <alternativeName>
        <fullName evidence="13">Holliday junction resolvase RuvC</fullName>
    </alternativeName>
</protein>
<evidence type="ECO:0000256" key="13">
    <source>
        <dbReference type="HAMAP-Rule" id="MF_00034"/>
    </source>
</evidence>
<dbReference type="GO" id="GO:0006310">
    <property type="term" value="P:DNA recombination"/>
    <property type="evidence" value="ECO:0007669"/>
    <property type="project" value="UniProtKB-UniRule"/>
</dbReference>
<comment type="subunit">
    <text evidence="13">Homodimer which binds Holliday junction (HJ) DNA. The HJ becomes 2-fold symmetrical on binding to RuvC with unstacked arms; it has a different conformation from HJ DNA in complex with RuvA. In the full resolvosome a probable DNA-RuvA(4)-RuvB(12)-RuvC(2) complex forms which resolves the HJ.</text>
</comment>
<organism evidence="15 16">
    <name type="scientific">Candidatus Liptonbacteria bacterium CG11_big_fil_rev_8_21_14_0_20_35_14</name>
    <dbReference type="NCBI Taxonomy" id="1974634"/>
    <lineage>
        <taxon>Bacteria</taxon>
        <taxon>Candidatus Liptoniibacteriota</taxon>
    </lineage>
</organism>
<evidence type="ECO:0000256" key="1">
    <source>
        <dbReference type="ARBA" id="ARBA00009518"/>
    </source>
</evidence>
<dbReference type="Pfam" id="PF02075">
    <property type="entry name" value="RuvC"/>
    <property type="match status" value="1"/>
</dbReference>
<reference evidence="15 16" key="1">
    <citation type="submission" date="2017-09" db="EMBL/GenBank/DDBJ databases">
        <title>Depth-based differentiation of microbial function through sediment-hosted aquifers and enrichment of novel symbionts in the deep terrestrial subsurface.</title>
        <authorList>
            <person name="Probst A.J."/>
            <person name="Ladd B."/>
            <person name="Jarett J.K."/>
            <person name="Geller-Mcgrath D.E."/>
            <person name="Sieber C.M."/>
            <person name="Emerson J.B."/>
            <person name="Anantharaman K."/>
            <person name="Thomas B.C."/>
            <person name="Malmstrom R."/>
            <person name="Stieglmeier M."/>
            <person name="Klingl A."/>
            <person name="Woyke T."/>
            <person name="Ryan C.M."/>
            <person name="Banfield J.F."/>
        </authorList>
    </citation>
    <scope>NUCLEOTIDE SEQUENCE [LARGE SCALE GENOMIC DNA]</scope>
    <source>
        <strain evidence="15">CG11_big_fil_rev_8_21_14_0_20_35_14</strain>
    </source>
</reference>
<keyword evidence="5 13" id="KW-0255">Endonuclease</keyword>
<evidence type="ECO:0000256" key="4">
    <source>
        <dbReference type="ARBA" id="ARBA00022723"/>
    </source>
</evidence>
<dbReference type="FunFam" id="3.30.420.10:FF:000002">
    <property type="entry name" value="Crossover junction endodeoxyribonuclease RuvC"/>
    <property type="match status" value="1"/>
</dbReference>
<dbReference type="InterPro" id="IPR002176">
    <property type="entry name" value="X-over_junc_endoDNase_RuvC"/>
</dbReference>
<keyword evidence="8 13" id="KW-0460">Magnesium</keyword>
<keyword evidence="10 13" id="KW-0233">DNA recombination</keyword>
<dbReference type="EMBL" id="PCWO01000020">
    <property type="protein sequence ID" value="PIR05002.1"/>
    <property type="molecule type" value="Genomic_DNA"/>
</dbReference>
<dbReference type="GO" id="GO:0006281">
    <property type="term" value="P:DNA repair"/>
    <property type="evidence" value="ECO:0007669"/>
    <property type="project" value="UniProtKB-UniRule"/>
</dbReference>
<evidence type="ECO:0000256" key="8">
    <source>
        <dbReference type="ARBA" id="ARBA00022842"/>
    </source>
</evidence>
<evidence type="ECO:0000256" key="14">
    <source>
        <dbReference type="NCBIfam" id="TIGR00228"/>
    </source>
</evidence>
<dbReference type="SUPFAM" id="SSF53098">
    <property type="entry name" value="Ribonuclease H-like"/>
    <property type="match status" value="1"/>
</dbReference>
<dbReference type="Gene3D" id="3.30.420.10">
    <property type="entry name" value="Ribonuclease H-like superfamily/Ribonuclease H"/>
    <property type="match status" value="1"/>
</dbReference>
<dbReference type="NCBIfam" id="TIGR00228">
    <property type="entry name" value="ruvC"/>
    <property type="match status" value="1"/>
</dbReference>
<feature type="binding site" evidence="13">
    <location>
        <position position="7"/>
    </location>
    <ligand>
        <name>Mg(2+)</name>
        <dbReference type="ChEBI" id="CHEBI:18420"/>
        <label>1</label>
    </ligand>
</feature>
<feature type="active site" evidence="13">
    <location>
        <position position="7"/>
    </location>
</feature>
<comment type="subcellular location">
    <subcellularLocation>
        <location evidence="13">Cytoplasm</location>
    </subcellularLocation>
</comment>
<dbReference type="Proteomes" id="UP000229893">
    <property type="component" value="Unassembled WGS sequence"/>
</dbReference>
<evidence type="ECO:0000256" key="5">
    <source>
        <dbReference type="ARBA" id="ARBA00022759"/>
    </source>
</evidence>
<evidence type="ECO:0000256" key="11">
    <source>
        <dbReference type="ARBA" id="ARBA00023204"/>
    </source>
</evidence>
<evidence type="ECO:0000256" key="2">
    <source>
        <dbReference type="ARBA" id="ARBA00022490"/>
    </source>
</evidence>
<keyword evidence="7 13" id="KW-0378">Hydrolase</keyword>
<evidence type="ECO:0000256" key="6">
    <source>
        <dbReference type="ARBA" id="ARBA00022763"/>
    </source>
</evidence>
<comment type="function">
    <text evidence="13">The RuvA-RuvB-RuvC complex processes Holliday junction (HJ) DNA during genetic recombination and DNA repair. Endonuclease that resolves HJ intermediates. Cleaves cruciform DNA by making single-stranded nicks across the HJ at symmetrical positions within the homologous arms, yielding a 5'-phosphate and a 3'-hydroxyl group; requires a central core of homology in the junction. The consensus cleavage sequence is 5'-(A/T)TT(C/G)-3'. Cleavage occurs on the 3'-side of the TT dinucleotide at the point of strand exchange. HJ branch migration catalyzed by RuvA-RuvB allows RuvC to scan DNA until it finds its consensus sequence, where it cleaves and resolves the cruciform DNA.</text>
</comment>
<comment type="similarity">
    <text evidence="1 13">Belongs to the RuvC family.</text>
</comment>
<dbReference type="EC" id="3.1.21.10" evidence="13 14"/>
<evidence type="ECO:0000256" key="10">
    <source>
        <dbReference type="ARBA" id="ARBA00023172"/>
    </source>
</evidence>
<name>A0A2H0N7X2_9BACT</name>
<dbReference type="InterPro" id="IPR036397">
    <property type="entry name" value="RNaseH_sf"/>
</dbReference>
<feature type="binding site" evidence="13">
    <location>
        <position position="138"/>
    </location>
    <ligand>
        <name>Mg(2+)</name>
        <dbReference type="ChEBI" id="CHEBI:18420"/>
        <label>1</label>
    </ligand>
</feature>
<sequence length="155" mass="16797">MIFLGIDPGTKRAGFGVIAKQNGELKLLDAGLLKTESTATGAILEDITNHLEIIIKKYKPIACAIETLFFSKNQKTAIAVAEARGAIILTIQKNRIPLIEINPNQLKQYVTGYGSANKNDIKNTVELILKTTTKEYDDALDALALAIIASSNNII</sequence>
<keyword evidence="9 13" id="KW-0238">DNA-binding</keyword>